<sequence>MRNSHQGGLRGPYGNATLYYRSDVRQPEFPCVEDPVPFPMWDHLHHQTARPSQGHDAPPAPPQFDVRHQLLGAAKAVVSALTHQFLKLWINLQVVVPNRRTPVTRYTTQRLNYLTTQTLIPTTTPTTDTSDKLTPHP</sequence>
<reference evidence="1" key="1">
    <citation type="submission" date="2021-06" db="EMBL/GenBank/DDBJ databases">
        <authorList>
            <person name="Hodson N. C."/>
            <person name="Mongue J. A."/>
            <person name="Jaron S. K."/>
        </authorList>
    </citation>
    <scope>NUCLEOTIDE SEQUENCE</scope>
</reference>
<gene>
    <name evidence="1" type="ORF">AFUS01_LOCUS40541</name>
</gene>
<accession>A0A8J2LFG0</accession>
<dbReference type="Proteomes" id="UP000708208">
    <property type="component" value="Unassembled WGS sequence"/>
</dbReference>
<proteinExistence type="predicted"/>
<protein>
    <submittedName>
        <fullName evidence="1">Uncharacterized protein</fullName>
    </submittedName>
</protein>
<dbReference type="AlphaFoldDB" id="A0A8J2LFG0"/>
<organism evidence="1 2">
    <name type="scientific">Allacma fusca</name>
    <dbReference type="NCBI Taxonomy" id="39272"/>
    <lineage>
        <taxon>Eukaryota</taxon>
        <taxon>Metazoa</taxon>
        <taxon>Ecdysozoa</taxon>
        <taxon>Arthropoda</taxon>
        <taxon>Hexapoda</taxon>
        <taxon>Collembola</taxon>
        <taxon>Symphypleona</taxon>
        <taxon>Sminthuridae</taxon>
        <taxon>Allacma</taxon>
    </lineage>
</organism>
<evidence type="ECO:0000313" key="2">
    <source>
        <dbReference type="Proteomes" id="UP000708208"/>
    </source>
</evidence>
<comment type="caution">
    <text evidence="1">The sequence shown here is derived from an EMBL/GenBank/DDBJ whole genome shotgun (WGS) entry which is preliminary data.</text>
</comment>
<dbReference type="EMBL" id="CAJVCH010557457">
    <property type="protein sequence ID" value="CAG7830756.1"/>
    <property type="molecule type" value="Genomic_DNA"/>
</dbReference>
<name>A0A8J2LFG0_9HEXA</name>
<keyword evidence="2" id="KW-1185">Reference proteome</keyword>
<evidence type="ECO:0000313" key="1">
    <source>
        <dbReference type="EMBL" id="CAG7830756.1"/>
    </source>
</evidence>